<dbReference type="Pfam" id="PF08044">
    <property type="entry name" value="DUF1707"/>
    <property type="match status" value="1"/>
</dbReference>
<feature type="domain" description="DUF1707" evidence="4">
    <location>
        <begin position="6"/>
        <end position="58"/>
    </location>
</feature>
<keyword evidence="1" id="KW-0175">Coiled coil</keyword>
<dbReference type="PANTHER" id="PTHR40763">
    <property type="entry name" value="MEMBRANE PROTEIN-RELATED"/>
    <property type="match status" value="1"/>
</dbReference>
<evidence type="ECO:0000313" key="5">
    <source>
        <dbReference type="EMBL" id="MBB4910852.1"/>
    </source>
</evidence>
<feature type="coiled-coil region" evidence="1">
    <location>
        <begin position="17"/>
        <end position="44"/>
    </location>
</feature>
<evidence type="ECO:0000256" key="3">
    <source>
        <dbReference type="SAM" id="Phobius"/>
    </source>
</evidence>
<dbReference type="PANTHER" id="PTHR40763:SF4">
    <property type="entry name" value="DUF1707 DOMAIN-CONTAINING PROTEIN"/>
    <property type="match status" value="1"/>
</dbReference>
<accession>A0A7W7QC66</accession>
<feature type="transmembrane region" description="Helical" evidence="3">
    <location>
        <begin position="92"/>
        <end position="114"/>
    </location>
</feature>
<keyword evidence="6" id="KW-1185">Reference proteome</keyword>
<dbReference type="AlphaFoldDB" id="A0A7W7QC66"/>
<comment type="caution">
    <text evidence="5">The sequence shown here is derived from an EMBL/GenBank/DDBJ whole genome shotgun (WGS) entry which is preliminary data.</text>
</comment>
<dbReference type="EMBL" id="JACHJQ010000008">
    <property type="protein sequence ID" value="MBB4910852.1"/>
    <property type="molecule type" value="Genomic_DNA"/>
</dbReference>
<evidence type="ECO:0000313" key="6">
    <source>
        <dbReference type="Proteomes" id="UP000520767"/>
    </source>
</evidence>
<evidence type="ECO:0000256" key="1">
    <source>
        <dbReference type="SAM" id="Coils"/>
    </source>
</evidence>
<reference evidence="5 6" key="1">
    <citation type="submission" date="2020-08" db="EMBL/GenBank/DDBJ databases">
        <title>Genomic Encyclopedia of Type Strains, Phase III (KMG-III): the genomes of soil and plant-associated and newly described type strains.</title>
        <authorList>
            <person name="Whitman W."/>
        </authorList>
    </citation>
    <scope>NUCLEOTIDE SEQUENCE [LARGE SCALE GENOMIC DNA]</scope>
    <source>
        <strain evidence="5 6">CECT 8960</strain>
    </source>
</reference>
<feature type="transmembrane region" description="Helical" evidence="3">
    <location>
        <begin position="120"/>
        <end position="138"/>
    </location>
</feature>
<evidence type="ECO:0000259" key="4">
    <source>
        <dbReference type="Pfam" id="PF08044"/>
    </source>
</evidence>
<sequence length="141" mass="15397">MGRDEMRAADSDRQAVADKLKKALDEGRLELAEYDERLQQAYAAKTYGDLDGLLDDIPGTAPARTHTTDPAPHTATPLPAVRSERAGQLVKAWLGGFGGIFVVGTVIWLVSSIGSGHPQYFWPVWLLIPMVLGALGRWRRG</sequence>
<keyword evidence="3" id="KW-0472">Membrane</keyword>
<protein>
    <recommendedName>
        <fullName evidence="4">DUF1707 domain-containing protein</fullName>
    </recommendedName>
</protein>
<dbReference type="InterPro" id="IPR012551">
    <property type="entry name" value="DUF1707_SHOCT-like"/>
</dbReference>
<proteinExistence type="predicted"/>
<feature type="region of interest" description="Disordered" evidence="2">
    <location>
        <begin position="56"/>
        <end position="78"/>
    </location>
</feature>
<dbReference type="Proteomes" id="UP000520767">
    <property type="component" value="Unassembled WGS sequence"/>
</dbReference>
<dbReference type="RefSeq" id="WP_221464663.1">
    <property type="nucleotide sequence ID" value="NZ_JACHJQ010000008.1"/>
</dbReference>
<keyword evidence="3" id="KW-1133">Transmembrane helix</keyword>
<gene>
    <name evidence="5" type="ORF">FHR82_007111</name>
</gene>
<evidence type="ECO:0000256" key="2">
    <source>
        <dbReference type="SAM" id="MobiDB-lite"/>
    </source>
</evidence>
<feature type="compositionally biased region" description="Low complexity" evidence="2">
    <location>
        <begin position="60"/>
        <end position="78"/>
    </location>
</feature>
<organism evidence="5 6">
    <name type="scientific">Actinophytocola algeriensis</name>
    <dbReference type="NCBI Taxonomy" id="1768010"/>
    <lineage>
        <taxon>Bacteria</taxon>
        <taxon>Bacillati</taxon>
        <taxon>Actinomycetota</taxon>
        <taxon>Actinomycetes</taxon>
        <taxon>Pseudonocardiales</taxon>
        <taxon>Pseudonocardiaceae</taxon>
    </lineage>
</organism>
<keyword evidence="3" id="KW-0812">Transmembrane</keyword>
<name>A0A7W7QC66_9PSEU</name>